<dbReference type="Proteomes" id="UP000235347">
    <property type="component" value="Unassembled WGS sequence"/>
</dbReference>
<keyword evidence="4" id="KW-1185">Reference proteome</keyword>
<dbReference type="InterPro" id="IPR036291">
    <property type="entry name" value="NAD(P)-bd_dom_sf"/>
</dbReference>
<dbReference type="SUPFAM" id="SSF51735">
    <property type="entry name" value="NAD(P)-binding Rossmann-fold domains"/>
    <property type="match status" value="1"/>
</dbReference>
<dbReference type="PANTHER" id="PTHR42760">
    <property type="entry name" value="SHORT-CHAIN DEHYDROGENASES/REDUCTASES FAMILY MEMBER"/>
    <property type="match status" value="1"/>
</dbReference>
<comment type="caution">
    <text evidence="3">The sequence shown here is derived from an EMBL/GenBank/DDBJ whole genome shotgun (WGS) entry which is preliminary data.</text>
</comment>
<evidence type="ECO:0000313" key="3">
    <source>
        <dbReference type="EMBL" id="PMS26586.1"/>
    </source>
</evidence>
<sequence length="134" mass="14287">MDVNVRGPINLVRAFMPGMIERRYGRIVLCGSIAGWAGGLMSGPHYVASKGGIHALVRWFAQQAVAHGVCVNGVAPGPVVTPMTHGAHHDLGRFPLGRLAEPKEVAHAMRFLCSRDASYVSGTVVDVNGGLYMH</sequence>
<reference evidence="3 4" key="1">
    <citation type="submission" date="2018-01" db="EMBL/GenBank/DDBJ databases">
        <title>Whole genome analyses suggest that Burkholderia sensu lato contains two further novel genera in the rhizoxinica-symbiotica group Mycetohabitans gen. nov., and Trinickia gen. nov.: implications for the evolution of diazotrophy and nodulation in the Burkholderiaceae.</title>
        <authorList>
            <person name="Estrada-de los Santos P."/>
            <person name="Palmer M."/>
            <person name="Chavez-Ramirez B."/>
            <person name="Beukes C."/>
            <person name="Steenkamp E.T."/>
            <person name="Hirsch A.M."/>
            <person name="Manyaka P."/>
            <person name="Maluk M."/>
            <person name="Lafos M."/>
            <person name="Crook M."/>
            <person name="Gross E."/>
            <person name="Simon M.F."/>
            <person name="Bueno dos Reis Junior F."/>
            <person name="Poole P.S."/>
            <person name="Venter S.N."/>
            <person name="James E.K."/>
        </authorList>
    </citation>
    <scope>NUCLEOTIDE SEQUENCE [LARGE SCALE GENOMIC DNA]</scope>
    <source>
        <strain evidence="3 4">GP25-8</strain>
    </source>
</reference>
<dbReference type="PRINTS" id="PR00081">
    <property type="entry name" value="GDHRDH"/>
</dbReference>
<dbReference type="AlphaFoldDB" id="A0A2N7WAZ4"/>
<dbReference type="PROSITE" id="PS00061">
    <property type="entry name" value="ADH_SHORT"/>
    <property type="match status" value="1"/>
</dbReference>
<accession>A0A2N7WAZ4</accession>
<organism evidence="3 4">
    <name type="scientific">Trinickia soli</name>
    <dbReference type="NCBI Taxonomy" id="380675"/>
    <lineage>
        <taxon>Bacteria</taxon>
        <taxon>Pseudomonadati</taxon>
        <taxon>Pseudomonadota</taxon>
        <taxon>Betaproteobacteria</taxon>
        <taxon>Burkholderiales</taxon>
        <taxon>Burkholderiaceae</taxon>
        <taxon>Trinickia</taxon>
    </lineage>
</organism>
<protein>
    <recommendedName>
        <fullName evidence="5">3-oxoacyl-ACP reductase</fullName>
    </recommendedName>
</protein>
<evidence type="ECO:0008006" key="5">
    <source>
        <dbReference type="Google" id="ProtNLM"/>
    </source>
</evidence>
<dbReference type="PANTHER" id="PTHR42760:SF133">
    <property type="entry name" value="3-OXOACYL-[ACYL-CARRIER-PROTEIN] REDUCTASE"/>
    <property type="match status" value="1"/>
</dbReference>
<dbReference type="Pfam" id="PF13561">
    <property type="entry name" value="adh_short_C2"/>
    <property type="match status" value="1"/>
</dbReference>
<proteinExistence type="inferred from homology"/>
<dbReference type="InterPro" id="IPR020904">
    <property type="entry name" value="Sc_DH/Rdtase_CS"/>
</dbReference>
<evidence type="ECO:0000256" key="2">
    <source>
        <dbReference type="ARBA" id="ARBA00023002"/>
    </source>
</evidence>
<evidence type="ECO:0000313" key="4">
    <source>
        <dbReference type="Proteomes" id="UP000235347"/>
    </source>
</evidence>
<comment type="similarity">
    <text evidence="1">Belongs to the short-chain dehydrogenases/reductases (SDR) family.</text>
</comment>
<name>A0A2N7WAZ4_9BURK</name>
<keyword evidence="2" id="KW-0560">Oxidoreductase</keyword>
<dbReference type="Gene3D" id="3.40.50.720">
    <property type="entry name" value="NAD(P)-binding Rossmann-like Domain"/>
    <property type="match status" value="1"/>
</dbReference>
<evidence type="ECO:0000256" key="1">
    <source>
        <dbReference type="ARBA" id="ARBA00006484"/>
    </source>
</evidence>
<dbReference type="EMBL" id="PNYB01000004">
    <property type="protein sequence ID" value="PMS26586.1"/>
    <property type="molecule type" value="Genomic_DNA"/>
</dbReference>
<dbReference type="CDD" id="cd05233">
    <property type="entry name" value="SDR_c"/>
    <property type="match status" value="1"/>
</dbReference>
<dbReference type="InterPro" id="IPR002347">
    <property type="entry name" value="SDR_fam"/>
</dbReference>
<gene>
    <name evidence="3" type="ORF">C0Z19_06510</name>
</gene>
<dbReference type="GO" id="GO:0016616">
    <property type="term" value="F:oxidoreductase activity, acting on the CH-OH group of donors, NAD or NADP as acceptor"/>
    <property type="evidence" value="ECO:0007669"/>
    <property type="project" value="TreeGrafter"/>
</dbReference>